<protein>
    <recommendedName>
        <fullName evidence="3">Pentapeptide repeat-containing protein</fullName>
    </recommendedName>
</protein>
<accession>A0ABM6E5S0</accession>
<gene>
    <name evidence="1" type="ORF">BI380_15665</name>
</gene>
<proteinExistence type="predicted"/>
<reference evidence="1 2" key="1">
    <citation type="submission" date="2016-09" db="EMBL/GenBank/DDBJ databases">
        <title>Complete genome sequence of Deltia acidovorans CM13 isolated from murine proximal colonic tissue.</title>
        <authorList>
            <person name="Saffarian A."/>
        </authorList>
    </citation>
    <scope>NUCLEOTIDE SEQUENCE [LARGE SCALE GENOMIC DNA]</scope>
    <source>
        <strain evidence="1 2">CM13</strain>
    </source>
</reference>
<evidence type="ECO:0000313" key="1">
    <source>
        <dbReference type="EMBL" id="AOV02669.1"/>
    </source>
</evidence>
<evidence type="ECO:0008006" key="3">
    <source>
        <dbReference type="Google" id="ProtNLM"/>
    </source>
</evidence>
<dbReference type="EMBL" id="CP017420">
    <property type="protein sequence ID" value="AOV02669.1"/>
    <property type="molecule type" value="Genomic_DNA"/>
</dbReference>
<organism evidence="1 2">
    <name type="scientific">Delftia tsuruhatensis</name>
    <dbReference type="NCBI Taxonomy" id="180282"/>
    <lineage>
        <taxon>Bacteria</taxon>
        <taxon>Pseudomonadati</taxon>
        <taxon>Pseudomonadota</taxon>
        <taxon>Betaproteobacteria</taxon>
        <taxon>Burkholderiales</taxon>
        <taxon>Comamonadaceae</taxon>
        <taxon>Delftia</taxon>
    </lineage>
</organism>
<keyword evidence="2" id="KW-1185">Reference proteome</keyword>
<name>A0ABM6E5S0_9BURK</name>
<dbReference type="Proteomes" id="UP000095607">
    <property type="component" value="Chromosome"/>
</dbReference>
<evidence type="ECO:0000313" key="2">
    <source>
        <dbReference type="Proteomes" id="UP000095607"/>
    </source>
</evidence>
<sequence>MGCIQENFVELLDGLDLSPDIARNLRFTHRFHCDIQALDLLYGGSLCAQCRHIAFNGCTHFKDLANAVFIDNGDYRAFIGLLCDPPFCLQLPQGFTNYRSAHIKEIAQLAFYQA</sequence>